<gene>
    <name evidence="2" type="primary">KAFR0J01940</name>
    <name evidence="2" type="ORF">KAFR_0J01940</name>
</gene>
<dbReference type="RefSeq" id="XP_003959393.1">
    <property type="nucleotide sequence ID" value="XM_003959344.1"/>
</dbReference>
<name>H2B0V8_KAZAF</name>
<feature type="region of interest" description="Disordered" evidence="1">
    <location>
        <begin position="853"/>
        <end position="879"/>
    </location>
</feature>
<feature type="region of interest" description="Disordered" evidence="1">
    <location>
        <begin position="1"/>
        <end position="22"/>
    </location>
</feature>
<feature type="compositionally biased region" description="Polar residues" evidence="1">
    <location>
        <begin position="1"/>
        <end position="10"/>
    </location>
</feature>
<dbReference type="GeneID" id="13883908"/>
<evidence type="ECO:0000313" key="3">
    <source>
        <dbReference type="Proteomes" id="UP000005220"/>
    </source>
</evidence>
<protein>
    <submittedName>
        <fullName evidence="2">Uncharacterized protein</fullName>
    </submittedName>
</protein>
<feature type="compositionally biased region" description="Polar residues" evidence="1">
    <location>
        <begin position="628"/>
        <end position="639"/>
    </location>
</feature>
<dbReference type="OrthoDB" id="4070102at2759"/>
<dbReference type="InParanoid" id="H2B0V8"/>
<sequence>MTTASVSNAGQGHIGLRRRLSNTRKRSISSSIINFFNNNRNNDTNMDEIPESVKEVDSVQSSNRAGSIEVKRRRKQDTISTVNPERDTLILYETGSDFRPPVLPILPIQRLRLLRQKQFLRRMNDRNFVTRHSTSLMSIGDDSEIQGNDTVLYHKSVTPSPIKKPARSSHLKSIASSQNVNTRRKTQGIKWSGSFEYDLSEYDSIPEKKPVTNEQKDAGLTIRLNTNINGLETKAGDSSLSGAQKKLLINGVKPLVKSKIALKEPVKNIATSSKVVLPTAGFDFIKDTGTPSKKAPVSFSLNKGKALQQPQKSLSTDEKKISEAPKISLNLIPSKSQTSTSATKPAFSFVSTSKKQEVEEDDDKEEPRRKKRSAPKGPSINLTSTLSGNKDGGSKEEPRISFGLNGKKEDAKIPSFSFGATEPTERTTFTEPKLSEKTPTTKPAFSFGTSATTGSTTITAPSFSLGAPKSSEETLKATVPVLSLDKEETSTKPTFSFGASLGKKTEEGPAIPSFSFGAPSTKKEDMPTEATIKEAKPTFSFGKQTDEAKPAFSFGEPADVKKEEPKPAFSFGTTSSQGDKADPAKISTFSFSKPNITNVEKEAVISDIKVPVGGFSFGNKENNISTASNGSASSFQFSRPQDKPASGFSFNKLPPPVVAPEKKAETGTTGFSFKKLPTSGSTSAVSTNNPLLGTGTAAAAVPSFNFGSNKSDNQPATPGFSFGKPSNSTGNLQQSLFPTSASSTATSGTYGANTFNASINPLLSSAANGSGANPLLSSQPNNNAGFNFGVNGSNPNTAQSVFQGNTFNPPAVDGFSSNPAPQVNFHPSATANINFGGGGNVNPAAIFNAQTPVTTNTAPQQPGGLMTQRKMARMRQPRR</sequence>
<feature type="region of interest" description="Disordered" evidence="1">
    <location>
        <begin position="332"/>
        <end position="471"/>
    </location>
</feature>
<organism evidence="2 3">
    <name type="scientific">Kazachstania africana (strain ATCC 22294 / BCRC 22015 / CBS 2517 / CECT 1963 / NBRC 1671 / NRRL Y-8276)</name>
    <name type="common">Yeast</name>
    <name type="synonym">Kluyveromyces africanus</name>
    <dbReference type="NCBI Taxonomy" id="1071382"/>
    <lineage>
        <taxon>Eukaryota</taxon>
        <taxon>Fungi</taxon>
        <taxon>Dikarya</taxon>
        <taxon>Ascomycota</taxon>
        <taxon>Saccharomycotina</taxon>
        <taxon>Saccharomycetes</taxon>
        <taxon>Saccharomycetales</taxon>
        <taxon>Saccharomycetaceae</taxon>
        <taxon>Kazachstania</taxon>
    </lineage>
</organism>
<dbReference type="KEGG" id="kaf:KAFR_0J01940"/>
<dbReference type="STRING" id="1071382.H2B0V8"/>
<accession>H2B0V8</accession>
<feature type="compositionally biased region" description="Polar residues" evidence="1">
    <location>
        <begin position="724"/>
        <end position="735"/>
    </location>
</feature>
<dbReference type="Proteomes" id="UP000005220">
    <property type="component" value="Chromosome 10"/>
</dbReference>
<dbReference type="FunCoup" id="H2B0V8">
    <property type="interactions" value="271"/>
</dbReference>
<feature type="region of interest" description="Disordered" evidence="1">
    <location>
        <begin position="53"/>
        <end position="79"/>
    </location>
</feature>
<dbReference type="eggNOG" id="KOG4719">
    <property type="taxonomic scope" value="Eukaryota"/>
</dbReference>
<feature type="compositionally biased region" description="Low complexity" evidence="1">
    <location>
        <begin position="444"/>
        <end position="463"/>
    </location>
</feature>
<feature type="region of interest" description="Disordered" evidence="1">
    <location>
        <begin position="706"/>
        <end position="735"/>
    </location>
</feature>
<dbReference type="HOGENOM" id="CLU_316464_0_0_1"/>
<feature type="region of interest" description="Disordered" evidence="1">
    <location>
        <begin position="489"/>
        <end position="528"/>
    </location>
</feature>
<feature type="region of interest" description="Disordered" evidence="1">
    <location>
        <begin position="548"/>
        <end position="585"/>
    </location>
</feature>
<feature type="region of interest" description="Disordered" evidence="1">
    <location>
        <begin position="628"/>
        <end position="673"/>
    </location>
</feature>
<evidence type="ECO:0000313" key="2">
    <source>
        <dbReference type="EMBL" id="CCF60258.1"/>
    </source>
</evidence>
<feature type="compositionally biased region" description="Polar residues" evidence="1">
    <location>
        <begin position="706"/>
        <end position="716"/>
    </location>
</feature>
<proteinExistence type="predicted"/>
<feature type="region of interest" description="Disordered" evidence="1">
    <location>
        <begin position="159"/>
        <end position="179"/>
    </location>
</feature>
<feature type="compositionally biased region" description="Basic residues" evidence="1">
    <location>
        <begin position="870"/>
        <end position="879"/>
    </location>
</feature>
<feature type="compositionally biased region" description="Polar residues" evidence="1">
    <location>
        <begin position="332"/>
        <end position="353"/>
    </location>
</feature>
<feature type="region of interest" description="Disordered" evidence="1">
    <location>
        <begin position="301"/>
        <end position="320"/>
    </location>
</feature>
<keyword evidence="3" id="KW-1185">Reference proteome</keyword>
<evidence type="ECO:0000256" key="1">
    <source>
        <dbReference type="SAM" id="MobiDB-lite"/>
    </source>
</evidence>
<dbReference type="AlphaFoldDB" id="H2B0V8"/>
<dbReference type="EMBL" id="HE650830">
    <property type="protein sequence ID" value="CCF60258.1"/>
    <property type="molecule type" value="Genomic_DNA"/>
</dbReference>
<reference evidence="2 3" key="1">
    <citation type="journal article" date="2011" name="Proc. Natl. Acad. Sci. U.S.A.">
        <title>Evolutionary erosion of yeast sex chromosomes by mating-type switching accidents.</title>
        <authorList>
            <person name="Gordon J.L."/>
            <person name="Armisen D."/>
            <person name="Proux-Wera E."/>
            <person name="Oheigeartaigh S.S."/>
            <person name="Byrne K.P."/>
            <person name="Wolfe K.H."/>
        </authorList>
    </citation>
    <scope>NUCLEOTIDE SEQUENCE [LARGE SCALE GENOMIC DNA]</scope>
    <source>
        <strain evidence="3">ATCC 22294 / BCRC 22015 / CBS 2517 / CECT 1963 / NBRC 1671 / NRRL Y-8276</strain>
    </source>
</reference>